<evidence type="ECO:0008006" key="4">
    <source>
        <dbReference type="Google" id="ProtNLM"/>
    </source>
</evidence>
<protein>
    <recommendedName>
        <fullName evidence="4">Copper-binding protein</fullName>
    </recommendedName>
</protein>
<comment type="caution">
    <text evidence="2">The sequence shown here is derived from an EMBL/GenBank/DDBJ whole genome shotgun (WGS) entry which is preliminary data.</text>
</comment>
<evidence type="ECO:0000313" key="3">
    <source>
        <dbReference type="Proteomes" id="UP000680634"/>
    </source>
</evidence>
<feature type="signal peptide" evidence="1">
    <location>
        <begin position="1"/>
        <end position="20"/>
    </location>
</feature>
<reference evidence="3" key="2">
    <citation type="submission" date="2023-07" db="EMBL/GenBank/DDBJ databases">
        <title>Genome-inferred correspondence between phylogeny and metabolic traits in the wild Drosophila gut microbiome.</title>
        <authorList>
            <person name="Bueno E."/>
            <person name="Blow F."/>
            <person name="Douglas A.E."/>
        </authorList>
    </citation>
    <scope>NUCLEOTIDE SEQUENCE [LARGE SCALE GENOMIC DNA]</scope>
    <source>
        <strain evidence="3">JGM97</strain>
    </source>
</reference>
<accession>A0ABS5JNC3</accession>
<dbReference type="RefSeq" id="WP_212589533.1">
    <property type="nucleotide sequence ID" value="NZ_JAERKB010000013.1"/>
</dbReference>
<name>A0ABS5JNC3_9GAMM</name>
<sequence length="76" mass="8250">MKKTVFISLLAVLSVSSAWAQQNASAPSEKAGTNTTIASMNEHERAILVHQNMDNGNAAAHQSIIDMHRKMMQSAQ</sequence>
<evidence type="ECO:0000313" key="2">
    <source>
        <dbReference type="EMBL" id="MBS0970823.1"/>
    </source>
</evidence>
<reference evidence="2 3" key="1">
    <citation type="submission" date="2020-12" db="EMBL/GenBank/DDBJ databases">
        <authorList>
            <person name="Mcmullen J.G."/>
        </authorList>
    </citation>
    <scope>NUCLEOTIDE SEQUENCE [LARGE SCALE GENOMIC DNA]</scope>
    <source>
        <strain evidence="2 3">JGM97</strain>
    </source>
</reference>
<gene>
    <name evidence="2" type="ORF">JK232_18200</name>
</gene>
<organism evidence="2 3">
    <name type="scientific">Nissabacter archeti</name>
    <dbReference type="NCBI Taxonomy" id="1917880"/>
    <lineage>
        <taxon>Bacteria</taxon>
        <taxon>Pseudomonadati</taxon>
        <taxon>Pseudomonadota</taxon>
        <taxon>Gammaproteobacteria</taxon>
        <taxon>Enterobacterales</taxon>
        <taxon>Yersiniaceae</taxon>
        <taxon>Nissabacter</taxon>
    </lineage>
</organism>
<proteinExistence type="predicted"/>
<feature type="chain" id="PRO_5045798500" description="Copper-binding protein" evidence="1">
    <location>
        <begin position="21"/>
        <end position="76"/>
    </location>
</feature>
<dbReference type="EMBL" id="JAERKB010000013">
    <property type="protein sequence ID" value="MBS0970823.1"/>
    <property type="molecule type" value="Genomic_DNA"/>
</dbReference>
<keyword evidence="3" id="KW-1185">Reference proteome</keyword>
<keyword evidence="1" id="KW-0732">Signal</keyword>
<evidence type="ECO:0000256" key="1">
    <source>
        <dbReference type="SAM" id="SignalP"/>
    </source>
</evidence>
<dbReference type="Proteomes" id="UP000680634">
    <property type="component" value="Unassembled WGS sequence"/>
</dbReference>